<accession>A0A240FXH4</accession>
<reference evidence="2" key="1">
    <citation type="journal article" date="2017" name="Virol. J.">
        <title>The proposed new species, cacao red vein virus, and three previously recognized badnavirus species are associated with cacao swollen shoot disease.</title>
        <authorList>
            <person name="Chingandu N."/>
            <person name="Kouakou K."/>
            <person name="Aka R."/>
            <person name="Ameyaw G."/>
            <person name="Gutierrez O.A."/>
            <person name="Herrmann H.W."/>
            <person name="Brown J.K."/>
        </authorList>
    </citation>
    <scope>NUCLEOTIDE SEQUENCE</scope>
    <source>
        <strain evidence="2">GH64</strain>
    </source>
</reference>
<evidence type="ECO:0000256" key="1">
    <source>
        <dbReference type="SAM" id="MobiDB-lite"/>
    </source>
</evidence>
<sequence length="142" mass="15412">MTDSPSYQRAIQEAEKVDPPALGLTTTTGITAVNGVRTIVKQNNVQILLLSEIADKLTELLTSQKQANRKEAKTTLPEDLIDKLQKLTLQDTGGSSQKVKIKEGKGTLYGFKDPYTILAEEKAKLNPPKKDESKGKATASDA</sequence>
<dbReference type="EMBL" id="KX592572">
    <property type="protein sequence ID" value="ASG91839.1"/>
    <property type="molecule type" value="Genomic_DNA"/>
</dbReference>
<protein>
    <submittedName>
        <fullName evidence="2">ORF2</fullName>
    </submittedName>
</protein>
<proteinExistence type="predicted"/>
<feature type="compositionally biased region" description="Basic and acidic residues" evidence="1">
    <location>
        <begin position="120"/>
        <end position="135"/>
    </location>
</feature>
<evidence type="ECO:0000313" key="2">
    <source>
        <dbReference type="EMBL" id="ASG91839.1"/>
    </source>
</evidence>
<name>A0A240FXH4_9VIRU</name>
<feature type="region of interest" description="Disordered" evidence="1">
    <location>
        <begin position="120"/>
        <end position="142"/>
    </location>
</feature>
<organism evidence="2">
    <name type="scientific">Cacao swollen shoot virus</name>
    <dbReference type="NCBI Taxonomy" id="31559"/>
    <lineage>
        <taxon>Viruses</taxon>
        <taxon>Riboviria</taxon>
        <taxon>Pararnavirae</taxon>
        <taxon>Artverviricota</taxon>
        <taxon>Revtraviricetes</taxon>
        <taxon>Ortervirales</taxon>
        <taxon>Caulimoviridae</taxon>
        <taxon>Badnavirus</taxon>
        <taxon>Badnavirus etainflatheobromae</taxon>
    </lineage>
</organism>